<dbReference type="SUPFAM" id="SSF118116">
    <property type="entry name" value="DNA mismatch repair protein MutL"/>
    <property type="match status" value="1"/>
</dbReference>
<dbReference type="Pfam" id="PF08676">
    <property type="entry name" value="MutL_C"/>
    <property type="match status" value="1"/>
</dbReference>
<dbReference type="Pfam" id="PF13589">
    <property type="entry name" value="HATPase_c_3"/>
    <property type="match status" value="1"/>
</dbReference>
<dbReference type="CDD" id="cd00782">
    <property type="entry name" value="MutL_Trans"/>
    <property type="match status" value="1"/>
</dbReference>
<dbReference type="SMART" id="SM01340">
    <property type="entry name" value="DNA_mis_repair"/>
    <property type="match status" value="1"/>
</dbReference>
<dbReference type="STRING" id="1802583.A2311_05765"/>
<feature type="domain" description="MutL C-terminal dimerisation" evidence="5">
    <location>
        <begin position="357"/>
        <end position="501"/>
    </location>
</feature>
<dbReference type="GO" id="GO:0032300">
    <property type="term" value="C:mismatch repair complex"/>
    <property type="evidence" value="ECO:0007669"/>
    <property type="project" value="InterPro"/>
</dbReference>
<dbReference type="EMBL" id="MEUF01000018">
    <property type="protein sequence ID" value="OGC36228.1"/>
    <property type="molecule type" value="Genomic_DNA"/>
</dbReference>
<dbReference type="InterPro" id="IPR042121">
    <property type="entry name" value="MutL_C_regsub"/>
</dbReference>
<organism evidence="7 8">
    <name type="scientific">candidate division WOR-1 bacterium RIFOXYB2_FULL_48_7</name>
    <dbReference type="NCBI Taxonomy" id="1802583"/>
    <lineage>
        <taxon>Bacteria</taxon>
        <taxon>Bacillati</taxon>
        <taxon>Saganbacteria</taxon>
    </lineage>
</organism>
<dbReference type="CDD" id="cd16926">
    <property type="entry name" value="HATPase_MutL-MLH-PMS-like"/>
    <property type="match status" value="1"/>
</dbReference>
<dbReference type="Gene3D" id="3.30.1540.20">
    <property type="entry name" value="MutL, C-terminal domain, dimerisation subdomain"/>
    <property type="match status" value="1"/>
</dbReference>
<dbReference type="InterPro" id="IPR042120">
    <property type="entry name" value="MutL_C_dimsub"/>
</dbReference>
<dbReference type="SUPFAM" id="SSF55874">
    <property type="entry name" value="ATPase domain of HSP90 chaperone/DNA topoisomerase II/histidine kinase"/>
    <property type="match status" value="1"/>
</dbReference>
<evidence type="ECO:0000259" key="5">
    <source>
        <dbReference type="SMART" id="SM00853"/>
    </source>
</evidence>
<dbReference type="GO" id="GO:0140664">
    <property type="term" value="F:ATP-dependent DNA damage sensor activity"/>
    <property type="evidence" value="ECO:0007669"/>
    <property type="project" value="InterPro"/>
</dbReference>
<dbReference type="Proteomes" id="UP000178951">
    <property type="component" value="Unassembled WGS sequence"/>
</dbReference>
<protein>
    <recommendedName>
        <fullName evidence="4">DNA mismatch repair protein MutL</fullName>
    </recommendedName>
</protein>
<dbReference type="Gene3D" id="3.30.1370.100">
    <property type="entry name" value="MutL, C-terminal domain, regulatory subdomain"/>
    <property type="match status" value="1"/>
</dbReference>
<dbReference type="GO" id="GO:0016887">
    <property type="term" value="F:ATP hydrolysis activity"/>
    <property type="evidence" value="ECO:0007669"/>
    <property type="project" value="InterPro"/>
</dbReference>
<name>A0A1F4TU60_UNCSA</name>
<dbReference type="Gene3D" id="3.30.230.10">
    <property type="match status" value="1"/>
</dbReference>
<keyword evidence="3 4" id="KW-0234">DNA repair</keyword>
<comment type="function">
    <text evidence="4">This protein is involved in the repair of mismatches in DNA. It is required for dam-dependent methyl-directed DNA mismatch repair. May act as a 'molecular matchmaker', a protein that promotes the formation of a stable complex between two or more DNA-binding proteins in an ATP-dependent manner without itself being part of a final effector complex.</text>
</comment>
<comment type="similarity">
    <text evidence="1 4">Belongs to the DNA mismatch repair MutL/HexB family.</text>
</comment>
<reference evidence="7 8" key="1">
    <citation type="journal article" date="2016" name="Nat. Commun.">
        <title>Thousands of microbial genomes shed light on interconnected biogeochemical processes in an aquifer system.</title>
        <authorList>
            <person name="Anantharaman K."/>
            <person name="Brown C.T."/>
            <person name="Hug L.A."/>
            <person name="Sharon I."/>
            <person name="Castelle C.J."/>
            <person name="Probst A.J."/>
            <person name="Thomas B.C."/>
            <person name="Singh A."/>
            <person name="Wilkins M.J."/>
            <person name="Karaoz U."/>
            <person name="Brodie E.L."/>
            <person name="Williams K.H."/>
            <person name="Hubbard S.S."/>
            <person name="Banfield J.F."/>
        </authorList>
    </citation>
    <scope>NUCLEOTIDE SEQUENCE [LARGE SCALE GENOMIC DNA]</scope>
</reference>
<dbReference type="InterPro" id="IPR036890">
    <property type="entry name" value="HATPase_C_sf"/>
</dbReference>
<dbReference type="InterPro" id="IPR020667">
    <property type="entry name" value="DNA_mismatch_repair_MutL"/>
</dbReference>
<evidence type="ECO:0000256" key="1">
    <source>
        <dbReference type="ARBA" id="ARBA00006082"/>
    </source>
</evidence>
<dbReference type="GO" id="GO:0030983">
    <property type="term" value="F:mismatched DNA binding"/>
    <property type="evidence" value="ECO:0007669"/>
    <property type="project" value="InterPro"/>
</dbReference>
<accession>A0A1F4TU60</accession>
<dbReference type="PANTHER" id="PTHR10073">
    <property type="entry name" value="DNA MISMATCH REPAIR PROTEIN MLH, PMS, MUTL"/>
    <property type="match status" value="1"/>
</dbReference>
<dbReference type="SMART" id="SM00853">
    <property type="entry name" value="MutL_C"/>
    <property type="match status" value="1"/>
</dbReference>
<evidence type="ECO:0000313" key="7">
    <source>
        <dbReference type="EMBL" id="OGC36228.1"/>
    </source>
</evidence>
<evidence type="ECO:0000256" key="4">
    <source>
        <dbReference type="HAMAP-Rule" id="MF_00149"/>
    </source>
</evidence>
<proteinExistence type="inferred from homology"/>
<dbReference type="InterPro" id="IPR038973">
    <property type="entry name" value="MutL/Mlh/Pms-like"/>
</dbReference>
<evidence type="ECO:0000313" key="8">
    <source>
        <dbReference type="Proteomes" id="UP000178951"/>
    </source>
</evidence>
<gene>
    <name evidence="4" type="primary">mutL</name>
    <name evidence="7" type="ORF">A2311_05765</name>
</gene>
<dbReference type="PANTHER" id="PTHR10073:SF12">
    <property type="entry name" value="DNA MISMATCH REPAIR PROTEIN MLH1"/>
    <property type="match status" value="1"/>
</dbReference>
<dbReference type="InterPro" id="IPR014790">
    <property type="entry name" value="MutL_C"/>
</dbReference>
<dbReference type="SUPFAM" id="SSF54211">
    <property type="entry name" value="Ribosomal protein S5 domain 2-like"/>
    <property type="match status" value="1"/>
</dbReference>
<evidence type="ECO:0000256" key="2">
    <source>
        <dbReference type="ARBA" id="ARBA00022763"/>
    </source>
</evidence>
<dbReference type="InterPro" id="IPR014762">
    <property type="entry name" value="DNA_mismatch_repair_CS"/>
</dbReference>
<comment type="caution">
    <text evidence="7">The sequence shown here is derived from an EMBL/GenBank/DDBJ whole genome shotgun (WGS) entry which is preliminary data.</text>
</comment>
<keyword evidence="2 4" id="KW-0227">DNA damage</keyword>
<dbReference type="InterPro" id="IPR014721">
    <property type="entry name" value="Ribsml_uS5_D2-typ_fold_subgr"/>
</dbReference>
<dbReference type="Gene3D" id="3.30.565.10">
    <property type="entry name" value="Histidine kinase-like ATPase, C-terminal domain"/>
    <property type="match status" value="2"/>
</dbReference>
<dbReference type="Pfam" id="PF01119">
    <property type="entry name" value="DNA_mis_repair"/>
    <property type="match status" value="1"/>
</dbReference>
<evidence type="ECO:0000256" key="3">
    <source>
        <dbReference type="ARBA" id="ARBA00023204"/>
    </source>
</evidence>
<sequence>MATAKIKILSDDLINKIAAGEVVERPASIVKELVENSIDAGATQIIIEVEEAGKKLVRVTDNGCGLTEDEIDLALRRHSTSKIEQYSDLFNIHSLGFRGEALPSIASVTKFKIVPNASGRGLTITAKELFYNTPARKKFLKANSTELSHIGDIVAKYALAYPRIAIKLISEGKTLLASTGNRQLLDAILAIYGGEVARSLLQVNHAFPAGQIFGYVSKPTVSRLDKNYENFFVNGRYVKHFLLNRALEEAYRTLIPNNRYPIAVLFIEIDPKLVDVNVHPAKREVKFSNNQVVMEAVRQAVKAVLVDKEKIIGDSIGQGLEPGMADQIPFDLTYAGLPTLTQPLPQLEVSAIQPLIPVYQLQNTYIVATDGVDLILIDQHAAHERIIFDQLCAKCEAPVSGWQQQLLSPETLEVEPSAAIALKNNLASLNELGFEIEEFGTNTFLIRAVPALSSKTVIKPLILKIINDLKELRNSAQIEVNKETIRKLVACHSAIKAGDKLGQVEMGQLIRDLYLTTNPLTCPHGRPTMFRLPKSEIERKFGR</sequence>
<dbReference type="NCBIfam" id="TIGR00585">
    <property type="entry name" value="mutl"/>
    <property type="match status" value="2"/>
</dbReference>
<feature type="domain" description="DNA mismatch repair protein S5" evidence="6">
    <location>
        <begin position="188"/>
        <end position="306"/>
    </location>
</feature>
<dbReference type="GO" id="GO:0005524">
    <property type="term" value="F:ATP binding"/>
    <property type="evidence" value="ECO:0007669"/>
    <property type="project" value="InterPro"/>
</dbReference>
<dbReference type="HAMAP" id="MF_00149">
    <property type="entry name" value="DNA_mis_repair"/>
    <property type="match status" value="1"/>
</dbReference>
<dbReference type="AlphaFoldDB" id="A0A1F4TU60"/>
<dbReference type="InterPro" id="IPR037198">
    <property type="entry name" value="MutL_C_sf"/>
</dbReference>
<dbReference type="InterPro" id="IPR013507">
    <property type="entry name" value="DNA_mismatch_S5_2-like"/>
</dbReference>
<dbReference type="InterPro" id="IPR002099">
    <property type="entry name" value="MutL/Mlh/PMS"/>
</dbReference>
<dbReference type="PROSITE" id="PS00058">
    <property type="entry name" value="DNA_MISMATCH_REPAIR_1"/>
    <property type="match status" value="1"/>
</dbReference>
<dbReference type="InterPro" id="IPR020568">
    <property type="entry name" value="Ribosomal_Su5_D2-typ_SF"/>
</dbReference>
<dbReference type="GO" id="GO:0006298">
    <property type="term" value="P:mismatch repair"/>
    <property type="evidence" value="ECO:0007669"/>
    <property type="project" value="UniProtKB-UniRule"/>
</dbReference>
<evidence type="ECO:0000259" key="6">
    <source>
        <dbReference type="SMART" id="SM01340"/>
    </source>
</evidence>